<dbReference type="InterPro" id="IPR002197">
    <property type="entry name" value="HTH_Fis"/>
</dbReference>
<evidence type="ECO:0000256" key="3">
    <source>
        <dbReference type="ARBA" id="ARBA00023015"/>
    </source>
</evidence>
<feature type="domain" description="PAS" evidence="6">
    <location>
        <begin position="7"/>
        <end position="60"/>
    </location>
</feature>
<dbReference type="CDD" id="cd00130">
    <property type="entry name" value="PAS"/>
    <property type="match status" value="1"/>
</dbReference>
<dbReference type="SMART" id="SM00091">
    <property type="entry name" value="PAS"/>
    <property type="match status" value="1"/>
</dbReference>
<keyword evidence="2" id="KW-0067">ATP-binding</keyword>
<dbReference type="NCBIfam" id="TIGR00229">
    <property type="entry name" value="sensory_box"/>
    <property type="match status" value="1"/>
</dbReference>
<sequence>MVPNKNIYDKINDIIDSSFDGIYITDGEANTLIVNKAYERITGINKEELLGRNMNDLVREGYISQSATLLVLNNKKVNTIEQNFKTGKKALVTATPVFDEDGNITMVVTNVRDITELYELKKRLNENEHLTKKYCIELEKMRIELLKNTNIIAKDKKMLSVVQMAKRVAPLDTTVLLVGETGVGKDEIAKCIYRSSNRNNKQFIKINCGAIPKPLIEAELFGYEKGAFTGASKDGKIGLFEVADEGTLFLDEIGELPLDMQVKLLRVLQDNEFKRVGGVKSIKVDVRILAATNRNLEEMVEQKTFREDLYYRLNIVPITIPPLRDRKDDIIPLINYFLRKLNDKYKFNKSLSSEALDCLYNYEWKGNVRELKNIVERIMVMTSGDVITKEDLPKEILIWNEEQNINIENEVIPLKKALDKVEKYMLKMAFDKYGNVRDAAKALEIDPSTFVRKRKKHI</sequence>
<feature type="domain" description="Sigma-54 factor interaction" evidence="5">
    <location>
        <begin position="151"/>
        <end position="380"/>
    </location>
</feature>
<dbReference type="RefSeq" id="WP_216518896.1">
    <property type="nucleotide sequence ID" value="NZ_JAHLPM010000006.1"/>
</dbReference>
<dbReference type="PANTHER" id="PTHR32071">
    <property type="entry name" value="TRANSCRIPTIONAL REGULATORY PROTEIN"/>
    <property type="match status" value="1"/>
</dbReference>
<dbReference type="PROSITE" id="PS00675">
    <property type="entry name" value="SIGMA54_INTERACT_1"/>
    <property type="match status" value="1"/>
</dbReference>
<keyword evidence="3" id="KW-0805">Transcription regulation</keyword>
<keyword evidence="4" id="KW-0804">Transcription</keyword>
<dbReference type="InterPro" id="IPR002078">
    <property type="entry name" value="Sigma_54_int"/>
</dbReference>
<keyword evidence="9" id="KW-1185">Reference proteome</keyword>
<dbReference type="CDD" id="cd00009">
    <property type="entry name" value="AAA"/>
    <property type="match status" value="1"/>
</dbReference>
<gene>
    <name evidence="8" type="ORF">KQI42_08750</name>
</gene>
<dbReference type="EMBL" id="JAHLPM010000006">
    <property type="protein sequence ID" value="MBU5438094.1"/>
    <property type="molecule type" value="Genomic_DNA"/>
</dbReference>
<evidence type="ECO:0000256" key="1">
    <source>
        <dbReference type="ARBA" id="ARBA00022741"/>
    </source>
</evidence>
<dbReference type="Pfam" id="PF02954">
    <property type="entry name" value="HTH_8"/>
    <property type="match status" value="1"/>
</dbReference>
<dbReference type="InterPro" id="IPR013767">
    <property type="entry name" value="PAS_fold"/>
</dbReference>
<keyword evidence="1" id="KW-0547">Nucleotide-binding</keyword>
<dbReference type="PROSITE" id="PS50113">
    <property type="entry name" value="PAC"/>
    <property type="match status" value="1"/>
</dbReference>
<feature type="domain" description="PAC" evidence="7">
    <location>
        <begin position="73"/>
        <end position="126"/>
    </location>
</feature>
<dbReference type="InterPro" id="IPR000014">
    <property type="entry name" value="PAS"/>
</dbReference>
<reference evidence="8 9" key="1">
    <citation type="submission" date="2021-06" db="EMBL/GenBank/DDBJ databases">
        <authorList>
            <person name="Sun Q."/>
            <person name="Li D."/>
        </authorList>
    </citation>
    <scope>NUCLEOTIDE SEQUENCE [LARGE SCALE GENOMIC DNA]</scope>
    <source>
        <strain evidence="8 9">MSJ-40</strain>
    </source>
</reference>
<comment type="caution">
    <text evidence="8">The sequence shown here is derived from an EMBL/GenBank/DDBJ whole genome shotgun (WGS) entry which is preliminary data.</text>
</comment>
<dbReference type="InterPro" id="IPR058031">
    <property type="entry name" value="AAA_lid_NorR"/>
</dbReference>
<dbReference type="PANTHER" id="PTHR32071:SF57">
    <property type="entry name" value="C4-DICARBOXYLATE TRANSPORT TRANSCRIPTIONAL REGULATORY PROTEIN DCTD"/>
    <property type="match status" value="1"/>
</dbReference>
<evidence type="ECO:0000256" key="4">
    <source>
        <dbReference type="ARBA" id="ARBA00023163"/>
    </source>
</evidence>
<dbReference type="Pfam" id="PF25601">
    <property type="entry name" value="AAA_lid_14"/>
    <property type="match status" value="1"/>
</dbReference>
<organism evidence="8 9">
    <name type="scientific">Tissierella simiarum</name>
    <dbReference type="NCBI Taxonomy" id="2841534"/>
    <lineage>
        <taxon>Bacteria</taxon>
        <taxon>Bacillati</taxon>
        <taxon>Bacillota</taxon>
        <taxon>Tissierellia</taxon>
        <taxon>Tissierellales</taxon>
        <taxon>Tissierellaceae</taxon>
        <taxon>Tissierella</taxon>
    </lineage>
</organism>
<evidence type="ECO:0000259" key="6">
    <source>
        <dbReference type="PROSITE" id="PS50112"/>
    </source>
</evidence>
<evidence type="ECO:0000313" key="8">
    <source>
        <dbReference type="EMBL" id="MBU5438094.1"/>
    </source>
</evidence>
<dbReference type="PROSITE" id="PS50112">
    <property type="entry name" value="PAS"/>
    <property type="match status" value="1"/>
</dbReference>
<protein>
    <submittedName>
        <fullName evidence="8">Sigma 54-interacting transcriptional regulator</fullName>
    </submittedName>
</protein>
<dbReference type="Pfam" id="PF00989">
    <property type="entry name" value="PAS"/>
    <property type="match status" value="1"/>
</dbReference>
<evidence type="ECO:0000256" key="2">
    <source>
        <dbReference type="ARBA" id="ARBA00022840"/>
    </source>
</evidence>
<dbReference type="InterPro" id="IPR003593">
    <property type="entry name" value="AAA+_ATPase"/>
</dbReference>
<dbReference type="InterPro" id="IPR000700">
    <property type="entry name" value="PAS-assoc_C"/>
</dbReference>
<dbReference type="Pfam" id="PF00158">
    <property type="entry name" value="Sigma54_activat"/>
    <property type="match status" value="1"/>
</dbReference>
<dbReference type="InterPro" id="IPR025662">
    <property type="entry name" value="Sigma_54_int_dom_ATP-bd_1"/>
</dbReference>
<dbReference type="SMART" id="SM00382">
    <property type="entry name" value="AAA"/>
    <property type="match status" value="1"/>
</dbReference>
<name>A0ABS6E5Q9_9FIRM</name>
<proteinExistence type="predicted"/>
<accession>A0ABS6E5Q9</accession>
<dbReference type="InterPro" id="IPR025943">
    <property type="entry name" value="Sigma_54_int_dom_ATP-bd_2"/>
</dbReference>
<evidence type="ECO:0000259" key="5">
    <source>
        <dbReference type="PROSITE" id="PS50045"/>
    </source>
</evidence>
<dbReference type="Proteomes" id="UP000749471">
    <property type="component" value="Unassembled WGS sequence"/>
</dbReference>
<dbReference type="PROSITE" id="PS00676">
    <property type="entry name" value="SIGMA54_INTERACT_2"/>
    <property type="match status" value="1"/>
</dbReference>
<dbReference type="PROSITE" id="PS50045">
    <property type="entry name" value="SIGMA54_INTERACT_4"/>
    <property type="match status" value="1"/>
</dbReference>
<evidence type="ECO:0000259" key="7">
    <source>
        <dbReference type="PROSITE" id="PS50113"/>
    </source>
</evidence>
<evidence type="ECO:0000313" key="9">
    <source>
        <dbReference type="Proteomes" id="UP000749471"/>
    </source>
</evidence>